<evidence type="ECO:0000313" key="12">
    <source>
        <dbReference type="Proteomes" id="UP000469559"/>
    </source>
</evidence>
<gene>
    <name evidence="11" type="primary">SPC3</name>
    <name evidence="11" type="ORF">LARI1_G007341</name>
</gene>
<dbReference type="GO" id="GO:0006465">
    <property type="term" value="P:signal peptide processing"/>
    <property type="evidence" value="ECO:0007669"/>
    <property type="project" value="UniProtKB-UniRule"/>
</dbReference>
<proteinExistence type="inferred from homology"/>
<dbReference type="EMBL" id="QGMF01000515">
    <property type="protein sequence ID" value="TVY15357.1"/>
    <property type="molecule type" value="Genomic_DNA"/>
</dbReference>
<name>A0A8T9B6M4_9HELO</name>
<evidence type="ECO:0000256" key="10">
    <source>
        <dbReference type="SAM" id="Phobius"/>
    </source>
</evidence>
<evidence type="ECO:0000256" key="6">
    <source>
        <dbReference type="ARBA" id="ARBA00022989"/>
    </source>
</evidence>
<dbReference type="PANTHER" id="PTHR12804:SF0">
    <property type="entry name" value="SIGNAL PEPTIDASE COMPLEX SUBUNIT 3"/>
    <property type="match status" value="1"/>
</dbReference>
<protein>
    <recommendedName>
        <fullName evidence="9">Signal peptidase subunit 3</fullName>
    </recommendedName>
</protein>
<dbReference type="GO" id="GO:0005787">
    <property type="term" value="C:signal peptidase complex"/>
    <property type="evidence" value="ECO:0007669"/>
    <property type="project" value="UniProtKB-UniRule"/>
</dbReference>
<evidence type="ECO:0000256" key="5">
    <source>
        <dbReference type="ARBA" id="ARBA00022968"/>
    </source>
</evidence>
<dbReference type="Pfam" id="PF04573">
    <property type="entry name" value="SPC22"/>
    <property type="match status" value="1"/>
</dbReference>
<evidence type="ECO:0000256" key="9">
    <source>
        <dbReference type="PIRNR" id="PIRNR016089"/>
    </source>
</evidence>
<evidence type="ECO:0000256" key="4">
    <source>
        <dbReference type="ARBA" id="ARBA00022824"/>
    </source>
</evidence>
<dbReference type="PANTHER" id="PTHR12804">
    <property type="entry name" value="MICROSOMAL SIGNAL PEPTIDASE 23 KD SUBUNIT SPC22/23"/>
    <property type="match status" value="1"/>
</dbReference>
<evidence type="ECO:0000256" key="1">
    <source>
        <dbReference type="ARBA" id="ARBA00004648"/>
    </source>
</evidence>
<evidence type="ECO:0000256" key="3">
    <source>
        <dbReference type="ARBA" id="ARBA00022692"/>
    </source>
</evidence>
<dbReference type="AlphaFoldDB" id="A0A8T9B6M4"/>
<keyword evidence="4 9" id="KW-0256">Endoplasmic reticulum</keyword>
<comment type="subcellular location">
    <subcellularLocation>
        <location evidence="1">Endoplasmic reticulum membrane</location>
        <topology evidence="1">Single-pass type II membrane protein</topology>
    </subcellularLocation>
</comment>
<keyword evidence="7 9" id="KW-0472">Membrane</keyword>
<keyword evidence="12" id="KW-1185">Reference proteome</keyword>
<evidence type="ECO:0000256" key="2">
    <source>
        <dbReference type="ARBA" id="ARBA00009289"/>
    </source>
</evidence>
<comment type="similarity">
    <text evidence="2 9">Belongs to the SPCS3 family.</text>
</comment>
<dbReference type="Proteomes" id="UP000469559">
    <property type="component" value="Unassembled WGS sequence"/>
</dbReference>
<sequence>MHSTIVRGQNVFGFFTTVCFVVAALIAASDLLAPRTPKATVAVKDLQVVRGRPHYYSTKKEEYAIIRFSLSADLSSLFSWNTKQVFVYVSASWPNATLGDAGKGEMVNEAVIWDTIITNPSADHLQNLGPAAMKKLVRSAKGKTIDPSRSHPRRKLAETDNMVLKLHYNVQPWVGLLTWTPQIEFGSWKKVKGGISKTFKLPAIKAKKVAEKKNA</sequence>
<keyword evidence="6 10" id="KW-1133">Transmembrane helix</keyword>
<dbReference type="OrthoDB" id="10261524at2759"/>
<organism evidence="11 12">
    <name type="scientific">Lachnellula arida</name>
    <dbReference type="NCBI Taxonomy" id="1316785"/>
    <lineage>
        <taxon>Eukaryota</taxon>
        <taxon>Fungi</taxon>
        <taxon>Dikarya</taxon>
        <taxon>Ascomycota</taxon>
        <taxon>Pezizomycotina</taxon>
        <taxon>Leotiomycetes</taxon>
        <taxon>Helotiales</taxon>
        <taxon>Lachnaceae</taxon>
        <taxon>Lachnellula</taxon>
    </lineage>
</organism>
<evidence type="ECO:0000313" key="11">
    <source>
        <dbReference type="EMBL" id="TVY15357.1"/>
    </source>
</evidence>
<comment type="function">
    <text evidence="8">Essential component of the signal peptidase complex (SPC) which catalyzes the cleavage of N-terminal signal sequences from nascent proteins as they are translocated into the lumen of the endoplasmic reticulum. Essential for the SPC catalytic activity, possibly by stabilizing and positioning the active center of the complex close to the lumenal surface. Essential for viability.</text>
</comment>
<feature type="transmembrane region" description="Helical" evidence="10">
    <location>
        <begin position="12"/>
        <end position="33"/>
    </location>
</feature>
<evidence type="ECO:0000256" key="7">
    <source>
        <dbReference type="ARBA" id="ARBA00023136"/>
    </source>
</evidence>
<evidence type="ECO:0000256" key="8">
    <source>
        <dbReference type="ARBA" id="ARBA00045670"/>
    </source>
</evidence>
<comment type="caution">
    <text evidence="11">The sequence shown here is derived from an EMBL/GenBank/DDBJ whole genome shotgun (WGS) entry which is preliminary data.</text>
</comment>
<dbReference type="InterPro" id="IPR007653">
    <property type="entry name" value="SPC3"/>
</dbReference>
<accession>A0A8T9B6M4</accession>
<dbReference type="GO" id="GO:0045047">
    <property type="term" value="P:protein targeting to ER"/>
    <property type="evidence" value="ECO:0007669"/>
    <property type="project" value="TreeGrafter"/>
</dbReference>
<reference evidence="11 12" key="1">
    <citation type="submission" date="2018-05" db="EMBL/GenBank/DDBJ databases">
        <title>Whole genome sequencing for identification of molecular markers to develop diagnostic detection tools for the regulated plant pathogen Lachnellula willkommii.</title>
        <authorList>
            <person name="Giroux E."/>
            <person name="Bilodeau G."/>
        </authorList>
    </citation>
    <scope>NUCLEOTIDE SEQUENCE [LARGE SCALE GENOMIC DNA]</scope>
    <source>
        <strain evidence="11 12">CBS 203.66</strain>
    </source>
</reference>
<dbReference type="PIRSF" id="PIRSF016089">
    <property type="entry name" value="SPC22"/>
    <property type="match status" value="1"/>
</dbReference>
<keyword evidence="5" id="KW-0735">Signal-anchor</keyword>
<keyword evidence="3 10" id="KW-0812">Transmembrane</keyword>